<protein>
    <submittedName>
        <fullName evidence="2">Cbb3-type cytochrome c oxidase subunit 3</fullName>
    </submittedName>
</protein>
<keyword evidence="1" id="KW-0472">Membrane</keyword>
<accession>A0A934V1H5</accession>
<organism evidence="2 3">
    <name type="scientific">Rhodovibrio salinarum</name>
    <dbReference type="NCBI Taxonomy" id="1087"/>
    <lineage>
        <taxon>Bacteria</taxon>
        <taxon>Pseudomonadati</taxon>
        <taxon>Pseudomonadota</taxon>
        <taxon>Alphaproteobacteria</taxon>
        <taxon>Rhodospirillales</taxon>
        <taxon>Rhodovibrionaceae</taxon>
        <taxon>Rhodovibrio</taxon>
    </lineage>
</organism>
<comment type="caution">
    <text evidence="2">The sequence shown here is derived from an EMBL/GenBank/DDBJ whole genome shotgun (WGS) entry which is preliminary data.</text>
</comment>
<gene>
    <name evidence="2" type="ORF">CKO21_15335</name>
</gene>
<keyword evidence="1" id="KW-0812">Transmembrane</keyword>
<proteinExistence type="predicted"/>
<feature type="transmembrane region" description="Helical" evidence="1">
    <location>
        <begin position="12"/>
        <end position="32"/>
    </location>
</feature>
<dbReference type="RefSeq" id="WP_081728792.1">
    <property type="nucleotide sequence ID" value="NZ_NRRE01000028.1"/>
</dbReference>
<dbReference type="Proteomes" id="UP000778970">
    <property type="component" value="Unassembled WGS sequence"/>
</dbReference>
<dbReference type="InterPro" id="IPR008621">
    <property type="entry name" value="Cbb3-typ_cyt_oxidase_comp"/>
</dbReference>
<dbReference type="EMBL" id="NRRE01000028">
    <property type="protein sequence ID" value="MBK1698620.1"/>
    <property type="molecule type" value="Genomic_DNA"/>
</dbReference>
<dbReference type="AlphaFoldDB" id="A0A934V1H5"/>
<sequence>MEFLTDLAIWLRQLWVVWLLLLFLGVCAWAFWPKNRKRFEQAARIPLEDNNEEK</sequence>
<name>A0A934V1H5_9PROT</name>
<reference evidence="2" key="2">
    <citation type="journal article" date="2020" name="Microorganisms">
        <title>Osmotic Adaptation and Compatible Solute Biosynthesis of Phototrophic Bacteria as Revealed from Genome Analyses.</title>
        <authorList>
            <person name="Imhoff J.F."/>
            <person name="Rahn T."/>
            <person name="Kunzel S."/>
            <person name="Keller A."/>
            <person name="Neulinger S.C."/>
        </authorList>
    </citation>
    <scope>NUCLEOTIDE SEQUENCE</scope>
    <source>
        <strain evidence="2">DSM 9154</strain>
    </source>
</reference>
<evidence type="ECO:0000313" key="3">
    <source>
        <dbReference type="Proteomes" id="UP000778970"/>
    </source>
</evidence>
<evidence type="ECO:0000256" key="1">
    <source>
        <dbReference type="SAM" id="Phobius"/>
    </source>
</evidence>
<reference evidence="2" key="1">
    <citation type="submission" date="2017-08" db="EMBL/GenBank/DDBJ databases">
        <authorList>
            <person name="Imhoff J.F."/>
            <person name="Rahn T."/>
            <person name="Kuenzel S."/>
            <person name="Neulinger S.C."/>
        </authorList>
    </citation>
    <scope>NUCLEOTIDE SEQUENCE</scope>
    <source>
        <strain evidence="2">DSM 9154</strain>
    </source>
</reference>
<keyword evidence="3" id="KW-1185">Reference proteome</keyword>
<evidence type="ECO:0000313" key="2">
    <source>
        <dbReference type="EMBL" id="MBK1698620.1"/>
    </source>
</evidence>
<dbReference type="Pfam" id="PF05545">
    <property type="entry name" value="FixQ"/>
    <property type="match status" value="1"/>
</dbReference>
<dbReference type="CDD" id="cd01324">
    <property type="entry name" value="cbb3_Oxidase_CcoQ"/>
    <property type="match status" value="1"/>
</dbReference>
<keyword evidence="1" id="KW-1133">Transmembrane helix</keyword>